<dbReference type="InterPro" id="IPR014718">
    <property type="entry name" value="GH-type_carb-bd"/>
</dbReference>
<comment type="caution">
    <text evidence="10">The sequence shown here is derived from an EMBL/GenBank/DDBJ whole genome shotgun (WGS) entry which is preliminary data.</text>
</comment>
<dbReference type="InterPro" id="IPR006104">
    <property type="entry name" value="Glyco_hydro_2_N"/>
</dbReference>
<comment type="similarity">
    <text evidence="2 8">Belongs to the glycosyl hydrolase 2 family.</text>
</comment>
<dbReference type="Pfam" id="PF02836">
    <property type="entry name" value="Glyco_hydro_2_C"/>
    <property type="match status" value="1"/>
</dbReference>
<dbReference type="GO" id="GO:0030246">
    <property type="term" value="F:carbohydrate binding"/>
    <property type="evidence" value="ECO:0007669"/>
    <property type="project" value="InterPro"/>
</dbReference>
<evidence type="ECO:0000256" key="6">
    <source>
        <dbReference type="ARBA" id="ARBA00023295"/>
    </source>
</evidence>
<dbReference type="PRINTS" id="PR00132">
    <property type="entry name" value="GLHYDRLASE2"/>
</dbReference>
<feature type="domain" description="Beta galactosidase small chain/" evidence="9">
    <location>
        <begin position="734"/>
        <end position="1014"/>
    </location>
</feature>
<sequence>MHFDEQLLKNPAYFAQNRLAAHSDHVAYASMQELASGQSSLRYSLNGLWKFHYARNPGQVIPGFEAVDFDCSDWADIPVPAHMQMEGYGAPQYTNVQYPWDGCQDVEIGEIPERFNPVGSYVRTFFLPEAMRGKRVFISFDGAESCVALWLNGQYVGFTSDSFTPHAFELTPYLCDGLNKLACRVYRFSAGSWLEDQDFLRFSGLYRDVWLYAACEAHIEDVRIKTLLDDDYTDAVLDVRLRMLLSPAAAPGTVRLALTDGSRVIASSEQAAQETVSFRLPVSAPKLWSSESPFLYDLLITAADETGVEREVVRERVGFRRFELRDGVMQLNGRRIVFKGVNRHDFCAETGRAVTPDVIRRDLLTMKRNNINAVRTSHYPNHSALYALCDELGLYVIDENNMETHGTWDPIVRGRRPLSYALPGNRMEWLPILLDRVTSTYERDKNHPCVLVWSCGNESFGGEVIYEMSALFRRLDDTRLVHYEGVTSDRRRNDSTDIESQMYTPVTELRRFLAEHRSRPFILCEYAHAMGNSNGAMHKYTEYAYEEPLYQGGFIWDFIDQSIRTKDRYGLTTYAYGGDFDDRPTDYNFCGNGIVYGDGKESPKMQEVRYNYQNITAKVDADRAIVTNRSMFTPTSAFACVATLARDGVEIARAELATDVPPSESREYALPFPAQTRAGEYAVTLSFRQKEATPWAPCGHEVAFAQGVYKVAGTERATTRHAPLRIVRGECNTGVQGEHFQVLFGDLAGGLISYRYGGREMLRAVPRPNFWRAPIDNDMGNGMPVRYAQWKIASVYASTKATAALAERNAHPQAVENPDGSVSLSYVYGLATTPPAECSLTYTVHPCGQVTVTLAYDPVEGLGDMPEFGVMFKLDADCSCIRYYGLGPDENYVDRHEGARLGIFRTTARDNLAHYLVPQECGNRTGVRWAEVTDFRGRGLRFTGDAMEFSALPYTPHELENAAHEYELPPVHYTVVRASQMQMGVGGDNSWGARTHEEYLLDVGGRKTFTFSFRGIV</sequence>
<dbReference type="InterPro" id="IPR023230">
    <property type="entry name" value="Glyco_hydro_2_CS"/>
</dbReference>
<dbReference type="Proteomes" id="UP000886819">
    <property type="component" value="Unassembled WGS sequence"/>
</dbReference>
<evidence type="ECO:0000313" key="10">
    <source>
        <dbReference type="EMBL" id="HIQ62377.1"/>
    </source>
</evidence>
<dbReference type="Pfam" id="PF00703">
    <property type="entry name" value="Glyco_hydro_2"/>
    <property type="match status" value="1"/>
</dbReference>
<name>A0A9D1CI76_9FIRM</name>
<evidence type="ECO:0000256" key="2">
    <source>
        <dbReference type="ARBA" id="ARBA00007401"/>
    </source>
</evidence>
<evidence type="ECO:0000256" key="7">
    <source>
        <dbReference type="ARBA" id="ARBA00032230"/>
    </source>
</evidence>
<organism evidence="10 11">
    <name type="scientific">Candidatus Avichristensenella intestinipullorum</name>
    <dbReference type="NCBI Taxonomy" id="2840693"/>
    <lineage>
        <taxon>Bacteria</taxon>
        <taxon>Bacillati</taxon>
        <taxon>Bacillota</taxon>
        <taxon>Clostridia</taxon>
        <taxon>Candidatus Avichristensenella</taxon>
    </lineage>
</organism>
<dbReference type="InterPro" id="IPR013783">
    <property type="entry name" value="Ig-like_fold"/>
</dbReference>
<evidence type="ECO:0000256" key="3">
    <source>
        <dbReference type="ARBA" id="ARBA00012756"/>
    </source>
</evidence>
<dbReference type="SUPFAM" id="SSF51445">
    <property type="entry name" value="(Trans)glycosidases"/>
    <property type="match status" value="1"/>
</dbReference>
<evidence type="ECO:0000256" key="1">
    <source>
        <dbReference type="ARBA" id="ARBA00001412"/>
    </source>
</evidence>
<dbReference type="InterPro" id="IPR006101">
    <property type="entry name" value="Glyco_hydro_2"/>
</dbReference>
<dbReference type="GO" id="GO:0005990">
    <property type="term" value="P:lactose catabolic process"/>
    <property type="evidence" value="ECO:0007669"/>
    <property type="project" value="TreeGrafter"/>
</dbReference>
<dbReference type="PROSITE" id="PS00719">
    <property type="entry name" value="GLYCOSYL_HYDROL_F2_1"/>
    <property type="match status" value="1"/>
</dbReference>
<evidence type="ECO:0000259" key="9">
    <source>
        <dbReference type="SMART" id="SM01038"/>
    </source>
</evidence>
<dbReference type="Gene3D" id="2.60.40.10">
    <property type="entry name" value="Immunoglobulins"/>
    <property type="match status" value="2"/>
</dbReference>
<dbReference type="InterPro" id="IPR017853">
    <property type="entry name" value="GH"/>
</dbReference>
<dbReference type="EMBL" id="DVFI01000030">
    <property type="protein sequence ID" value="HIQ62377.1"/>
    <property type="molecule type" value="Genomic_DNA"/>
</dbReference>
<comment type="catalytic activity">
    <reaction evidence="1 8">
        <text>Hydrolysis of terminal non-reducing beta-D-galactose residues in beta-D-galactosides.</text>
        <dbReference type="EC" id="3.2.1.23"/>
    </reaction>
</comment>
<dbReference type="InterPro" id="IPR036156">
    <property type="entry name" value="Beta-gal/glucu_dom_sf"/>
</dbReference>
<gene>
    <name evidence="10" type="ORF">IAA66_02180</name>
</gene>
<dbReference type="Pfam" id="PF02837">
    <property type="entry name" value="Glyco_hydro_2_N"/>
    <property type="match status" value="1"/>
</dbReference>
<proteinExistence type="inferred from homology"/>
<dbReference type="PANTHER" id="PTHR46323:SF2">
    <property type="entry name" value="BETA-GALACTOSIDASE"/>
    <property type="match status" value="1"/>
</dbReference>
<dbReference type="InterPro" id="IPR006103">
    <property type="entry name" value="Glyco_hydro_2_cat"/>
</dbReference>
<dbReference type="GO" id="GO:0004565">
    <property type="term" value="F:beta-galactosidase activity"/>
    <property type="evidence" value="ECO:0007669"/>
    <property type="project" value="UniProtKB-EC"/>
</dbReference>
<dbReference type="InterPro" id="IPR008979">
    <property type="entry name" value="Galactose-bd-like_sf"/>
</dbReference>
<keyword evidence="5 8" id="KW-0378">Hydrolase</keyword>
<dbReference type="InterPro" id="IPR032312">
    <property type="entry name" value="LacZ_4"/>
</dbReference>
<dbReference type="PROSITE" id="PS00608">
    <property type="entry name" value="GLYCOSYL_HYDROL_F2_2"/>
    <property type="match status" value="1"/>
</dbReference>
<dbReference type="AlphaFoldDB" id="A0A9D1CI76"/>
<dbReference type="InterPro" id="IPR006102">
    <property type="entry name" value="Ig-like_GH2"/>
</dbReference>
<protein>
    <recommendedName>
        <fullName evidence="4 8">Beta-galactosidase</fullName>
        <ecNumber evidence="3 8">3.2.1.23</ecNumber>
    </recommendedName>
    <alternativeName>
        <fullName evidence="7 8">Lactase</fullName>
    </alternativeName>
</protein>
<dbReference type="SUPFAM" id="SSF49303">
    <property type="entry name" value="beta-Galactosidase/glucuronidase domain"/>
    <property type="match status" value="2"/>
</dbReference>
<dbReference type="Pfam" id="PF16353">
    <property type="entry name" value="LacZ_4"/>
    <property type="match status" value="1"/>
</dbReference>
<dbReference type="InterPro" id="IPR023232">
    <property type="entry name" value="Glyco_hydro_2_AS"/>
</dbReference>
<evidence type="ECO:0000256" key="4">
    <source>
        <dbReference type="ARBA" id="ARBA00013303"/>
    </source>
</evidence>
<dbReference type="PANTHER" id="PTHR46323">
    <property type="entry name" value="BETA-GALACTOSIDASE"/>
    <property type="match status" value="1"/>
</dbReference>
<dbReference type="EC" id="3.2.1.23" evidence="3 8"/>
<accession>A0A9D1CI76</accession>
<dbReference type="GO" id="GO:0009341">
    <property type="term" value="C:beta-galactosidase complex"/>
    <property type="evidence" value="ECO:0007669"/>
    <property type="project" value="InterPro"/>
</dbReference>
<dbReference type="InterPro" id="IPR050347">
    <property type="entry name" value="Bact_Beta-galactosidase"/>
</dbReference>
<dbReference type="InterPro" id="IPR011013">
    <property type="entry name" value="Gal_mutarotase_sf_dom"/>
</dbReference>
<evidence type="ECO:0000313" key="11">
    <source>
        <dbReference type="Proteomes" id="UP000886819"/>
    </source>
</evidence>
<reference evidence="10" key="2">
    <citation type="journal article" date="2021" name="PeerJ">
        <title>Extensive microbial diversity within the chicken gut microbiome revealed by metagenomics and culture.</title>
        <authorList>
            <person name="Gilroy R."/>
            <person name="Ravi A."/>
            <person name="Getino M."/>
            <person name="Pursley I."/>
            <person name="Horton D.L."/>
            <person name="Alikhan N.F."/>
            <person name="Baker D."/>
            <person name="Gharbi K."/>
            <person name="Hall N."/>
            <person name="Watson M."/>
            <person name="Adriaenssens E.M."/>
            <person name="Foster-Nyarko E."/>
            <person name="Jarju S."/>
            <person name="Secka A."/>
            <person name="Antonio M."/>
            <person name="Oren A."/>
            <person name="Chaudhuri R.R."/>
            <person name="La Ragione R."/>
            <person name="Hildebrand F."/>
            <person name="Pallen M.J."/>
        </authorList>
    </citation>
    <scope>NUCLEOTIDE SEQUENCE</scope>
    <source>
        <strain evidence="10">ChiHile30-977</strain>
    </source>
</reference>
<evidence type="ECO:0000256" key="8">
    <source>
        <dbReference type="RuleBase" id="RU361154"/>
    </source>
</evidence>
<reference evidence="10" key="1">
    <citation type="submission" date="2020-10" db="EMBL/GenBank/DDBJ databases">
        <authorList>
            <person name="Gilroy R."/>
        </authorList>
    </citation>
    <scope>NUCLEOTIDE SEQUENCE</scope>
    <source>
        <strain evidence="10">ChiHile30-977</strain>
    </source>
</reference>
<dbReference type="Gene3D" id="2.70.98.10">
    <property type="match status" value="1"/>
</dbReference>
<evidence type="ECO:0000256" key="5">
    <source>
        <dbReference type="ARBA" id="ARBA00022801"/>
    </source>
</evidence>
<dbReference type="InterPro" id="IPR004199">
    <property type="entry name" value="B-gal_small/dom_5"/>
</dbReference>
<dbReference type="SUPFAM" id="SSF49785">
    <property type="entry name" value="Galactose-binding domain-like"/>
    <property type="match status" value="1"/>
</dbReference>
<dbReference type="SMART" id="SM01038">
    <property type="entry name" value="Bgal_small_N"/>
    <property type="match status" value="1"/>
</dbReference>
<dbReference type="Gene3D" id="3.20.20.80">
    <property type="entry name" value="Glycosidases"/>
    <property type="match status" value="1"/>
</dbReference>
<dbReference type="SUPFAM" id="SSF74650">
    <property type="entry name" value="Galactose mutarotase-like"/>
    <property type="match status" value="1"/>
</dbReference>
<dbReference type="Gene3D" id="2.60.120.260">
    <property type="entry name" value="Galactose-binding domain-like"/>
    <property type="match status" value="1"/>
</dbReference>
<dbReference type="Pfam" id="PF02929">
    <property type="entry name" value="Bgal_small_N"/>
    <property type="match status" value="1"/>
</dbReference>
<keyword evidence="6 8" id="KW-0326">Glycosidase</keyword>